<proteinExistence type="predicted"/>
<keyword evidence="3" id="KW-1185">Reference proteome</keyword>
<sequence length="143" mass="15476">MRLKGSRGAFFPFPHSGLAFRDDSIDAAPLRRLEALAGSAPVVRLTAAAAAADRPMLRRLVSMRGSSPDTYYPSDAPTQRTGSGPAPPSSDRERKPALEAKKLFALQADDMIRRQPRVAWVDAAVRDSSPLANLIFSDRAISD</sequence>
<organism evidence="2 3">
    <name type="scientific">Monosporascus cannonballus</name>
    <dbReference type="NCBI Taxonomy" id="155416"/>
    <lineage>
        <taxon>Eukaryota</taxon>
        <taxon>Fungi</taxon>
        <taxon>Dikarya</taxon>
        <taxon>Ascomycota</taxon>
        <taxon>Pezizomycotina</taxon>
        <taxon>Sordariomycetes</taxon>
        <taxon>Xylariomycetidae</taxon>
        <taxon>Xylariales</taxon>
        <taxon>Xylariales incertae sedis</taxon>
        <taxon>Monosporascus</taxon>
    </lineage>
</organism>
<feature type="region of interest" description="Disordered" evidence="1">
    <location>
        <begin position="63"/>
        <end position="97"/>
    </location>
</feature>
<dbReference type="EMBL" id="QJNS01000461">
    <property type="protein sequence ID" value="RYO77438.1"/>
    <property type="molecule type" value="Genomic_DNA"/>
</dbReference>
<evidence type="ECO:0000256" key="1">
    <source>
        <dbReference type="SAM" id="MobiDB-lite"/>
    </source>
</evidence>
<dbReference type="Proteomes" id="UP000294003">
    <property type="component" value="Unassembled WGS sequence"/>
</dbReference>
<protein>
    <submittedName>
        <fullName evidence="2">Uncharacterized protein</fullName>
    </submittedName>
</protein>
<gene>
    <name evidence="2" type="ORF">DL762_009256</name>
</gene>
<reference evidence="2 3" key="1">
    <citation type="submission" date="2018-06" db="EMBL/GenBank/DDBJ databases">
        <title>Complete Genomes of Monosporascus.</title>
        <authorList>
            <person name="Robinson A.J."/>
            <person name="Natvig D.O."/>
        </authorList>
    </citation>
    <scope>NUCLEOTIDE SEQUENCE [LARGE SCALE GENOMIC DNA]</scope>
    <source>
        <strain evidence="2 3">CBS 609.92</strain>
    </source>
</reference>
<name>A0ABY0GX17_9PEZI</name>
<evidence type="ECO:0000313" key="3">
    <source>
        <dbReference type="Proteomes" id="UP000294003"/>
    </source>
</evidence>
<evidence type="ECO:0000313" key="2">
    <source>
        <dbReference type="EMBL" id="RYO77438.1"/>
    </source>
</evidence>
<accession>A0ABY0GX17</accession>
<comment type="caution">
    <text evidence="2">The sequence shown here is derived from an EMBL/GenBank/DDBJ whole genome shotgun (WGS) entry which is preliminary data.</text>
</comment>